<keyword evidence="5 6" id="KW-0472">Membrane</keyword>
<evidence type="ECO:0000256" key="1">
    <source>
        <dbReference type="ARBA" id="ARBA00004651"/>
    </source>
</evidence>
<dbReference type="PANTHER" id="PTHR32322:SF18">
    <property type="entry name" value="S-ADENOSYLMETHIONINE_S-ADENOSYLHOMOCYSTEINE TRANSPORTER"/>
    <property type="match status" value="1"/>
</dbReference>
<feature type="transmembrane region" description="Helical" evidence="6">
    <location>
        <begin position="259"/>
        <end position="278"/>
    </location>
</feature>
<feature type="domain" description="EamA" evidence="7">
    <location>
        <begin position="2"/>
        <end position="128"/>
    </location>
</feature>
<dbReference type="OrthoDB" id="7850605at2"/>
<feature type="domain" description="EamA" evidence="7">
    <location>
        <begin position="140"/>
        <end position="273"/>
    </location>
</feature>
<evidence type="ECO:0000313" key="8">
    <source>
        <dbReference type="EMBL" id="RAI04502.1"/>
    </source>
</evidence>
<evidence type="ECO:0000256" key="2">
    <source>
        <dbReference type="ARBA" id="ARBA00022475"/>
    </source>
</evidence>
<gene>
    <name evidence="8" type="ORF">DLJ53_03995</name>
</gene>
<dbReference type="GO" id="GO:0005886">
    <property type="term" value="C:plasma membrane"/>
    <property type="evidence" value="ECO:0007669"/>
    <property type="project" value="UniProtKB-SubCell"/>
</dbReference>
<evidence type="ECO:0000256" key="6">
    <source>
        <dbReference type="SAM" id="Phobius"/>
    </source>
</evidence>
<evidence type="ECO:0000259" key="7">
    <source>
        <dbReference type="Pfam" id="PF00892"/>
    </source>
</evidence>
<dbReference type="InterPro" id="IPR000620">
    <property type="entry name" value="EamA_dom"/>
</dbReference>
<feature type="transmembrane region" description="Helical" evidence="6">
    <location>
        <begin position="111"/>
        <end position="130"/>
    </location>
</feature>
<feature type="transmembrane region" description="Helical" evidence="6">
    <location>
        <begin position="56"/>
        <end position="79"/>
    </location>
</feature>
<evidence type="ECO:0000313" key="9">
    <source>
        <dbReference type="Proteomes" id="UP000249590"/>
    </source>
</evidence>
<organism evidence="8 9">
    <name type="scientific">Acuticoccus sediminis</name>
    <dbReference type="NCBI Taxonomy" id="2184697"/>
    <lineage>
        <taxon>Bacteria</taxon>
        <taxon>Pseudomonadati</taxon>
        <taxon>Pseudomonadota</taxon>
        <taxon>Alphaproteobacteria</taxon>
        <taxon>Hyphomicrobiales</taxon>
        <taxon>Amorphaceae</taxon>
        <taxon>Acuticoccus</taxon>
    </lineage>
</organism>
<dbReference type="Proteomes" id="UP000249590">
    <property type="component" value="Unassembled WGS sequence"/>
</dbReference>
<dbReference type="Pfam" id="PF00892">
    <property type="entry name" value="EamA"/>
    <property type="match status" value="2"/>
</dbReference>
<dbReference type="EMBL" id="QHHQ01000001">
    <property type="protein sequence ID" value="RAI04502.1"/>
    <property type="molecule type" value="Genomic_DNA"/>
</dbReference>
<comment type="subcellular location">
    <subcellularLocation>
        <location evidence="1">Cell membrane</location>
        <topology evidence="1">Multi-pass membrane protein</topology>
    </subcellularLocation>
</comment>
<feature type="transmembrane region" description="Helical" evidence="6">
    <location>
        <begin position="204"/>
        <end position="223"/>
    </location>
</feature>
<feature type="transmembrane region" description="Helical" evidence="6">
    <location>
        <begin position="142"/>
        <end position="159"/>
    </location>
</feature>
<protein>
    <submittedName>
        <fullName evidence="8">EamA family transporter</fullName>
    </submittedName>
</protein>
<dbReference type="PANTHER" id="PTHR32322">
    <property type="entry name" value="INNER MEMBRANE TRANSPORTER"/>
    <property type="match status" value="1"/>
</dbReference>
<evidence type="ECO:0000256" key="4">
    <source>
        <dbReference type="ARBA" id="ARBA00022989"/>
    </source>
</evidence>
<dbReference type="InterPro" id="IPR050638">
    <property type="entry name" value="AA-Vitamin_Transporters"/>
</dbReference>
<dbReference type="InterPro" id="IPR037185">
    <property type="entry name" value="EmrE-like"/>
</dbReference>
<dbReference type="AlphaFoldDB" id="A0A8B2P5Z6"/>
<accession>A0A8B2P5Z6</accession>
<name>A0A8B2P5Z6_9HYPH</name>
<feature type="transmembrane region" description="Helical" evidence="6">
    <location>
        <begin position="171"/>
        <end position="192"/>
    </location>
</feature>
<evidence type="ECO:0000256" key="5">
    <source>
        <dbReference type="ARBA" id="ARBA00023136"/>
    </source>
</evidence>
<evidence type="ECO:0000256" key="3">
    <source>
        <dbReference type="ARBA" id="ARBA00022692"/>
    </source>
</evidence>
<keyword evidence="3 6" id="KW-0812">Transmembrane</keyword>
<reference evidence="8 9" key="1">
    <citation type="submission" date="2018-05" db="EMBL/GenBank/DDBJ databases">
        <title>Acuticoccus sediminis sp. nov., isolated from deep-sea sediment of Indian Ocean.</title>
        <authorList>
            <person name="Liu X."/>
            <person name="Lai Q."/>
            <person name="Du Y."/>
            <person name="Sun F."/>
            <person name="Zhang X."/>
            <person name="Wang S."/>
            <person name="Shao Z."/>
        </authorList>
    </citation>
    <scope>NUCLEOTIDE SEQUENCE [LARGE SCALE GENOMIC DNA]</scope>
    <source>
        <strain evidence="8 9">PTG4-2</strain>
    </source>
</reference>
<keyword evidence="9" id="KW-1185">Reference proteome</keyword>
<keyword evidence="4 6" id="KW-1133">Transmembrane helix</keyword>
<feature type="transmembrane region" description="Helical" evidence="6">
    <location>
        <begin position="229"/>
        <end position="252"/>
    </location>
</feature>
<dbReference type="SUPFAM" id="SSF103481">
    <property type="entry name" value="Multidrug resistance efflux transporter EmrE"/>
    <property type="match status" value="2"/>
</dbReference>
<proteinExistence type="predicted"/>
<feature type="transmembrane region" description="Helical" evidence="6">
    <location>
        <begin position="24"/>
        <end position="44"/>
    </location>
</feature>
<keyword evidence="2" id="KW-1003">Cell membrane</keyword>
<comment type="caution">
    <text evidence="8">The sequence shown here is derived from an EMBL/GenBank/DDBJ whole genome shotgun (WGS) entry which is preliminary data.</text>
</comment>
<feature type="transmembrane region" description="Helical" evidence="6">
    <location>
        <begin position="86"/>
        <end position="105"/>
    </location>
</feature>
<sequence>MVTAFGWGLGWPMIKIIMEDWPPLFARGTAGLAAAAGLLAVGAMRGDAIAPPPGSWRQLGLASFTSVFAWMGLTALSLLWLRVAECALITFTMPIWATLLAWPVLGQRPDLRNWLAIALGSGGLLVLFGARTEGAADQLPGIALALTAAILFALGSVAFRRPVALTPLVRTGWLIGLGSAMMFLAGLLVALPDLGALTWRGAGALTYMALFPMALCYLAWFAAAARLPVATASTGLLLIPIIGAVSTAVLLGEPLGLRAAVAFALTLAGVAIAMRATAD</sequence>